<dbReference type="SUPFAM" id="SSF56801">
    <property type="entry name" value="Acetyl-CoA synthetase-like"/>
    <property type="match status" value="2"/>
</dbReference>
<evidence type="ECO:0000256" key="2">
    <source>
        <dbReference type="SAM" id="MobiDB-lite"/>
    </source>
</evidence>
<name>A0A672MDG6_SINGR</name>
<feature type="compositionally biased region" description="Low complexity" evidence="2">
    <location>
        <begin position="163"/>
        <end position="176"/>
    </location>
</feature>
<reference evidence="5" key="1">
    <citation type="submission" date="2025-08" db="UniProtKB">
        <authorList>
            <consortium name="Ensembl"/>
        </authorList>
    </citation>
    <scope>IDENTIFICATION</scope>
</reference>
<dbReference type="PANTHER" id="PTHR22754">
    <property type="entry name" value="DISCO-INTERACTING PROTEIN 2 DIP2 -RELATED"/>
    <property type="match status" value="1"/>
</dbReference>
<evidence type="ECO:0000259" key="4">
    <source>
        <dbReference type="Pfam" id="PF23024"/>
    </source>
</evidence>
<dbReference type="Ensembl" id="ENSSGRT00000035751.1">
    <property type="protein sequence ID" value="ENSSGRP00000033304.1"/>
    <property type="gene ID" value="ENSSGRG00000012876.1"/>
</dbReference>
<dbReference type="Pfam" id="PF00501">
    <property type="entry name" value="AMP-binding"/>
    <property type="match status" value="2"/>
</dbReference>
<evidence type="ECO:0000313" key="6">
    <source>
        <dbReference type="Proteomes" id="UP000472262"/>
    </source>
</evidence>
<evidence type="ECO:0000259" key="3">
    <source>
        <dbReference type="Pfam" id="PF00501"/>
    </source>
</evidence>
<dbReference type="Proteomes" id="UP000472262">
    <property type="component" value="Unassembled WGS sequence"/>
</dbReference>
<sequence>FLLFMVRSMQISTHVFMQQTHRIVNEKEVNITEGLEVVASLSSHTLTTIGQRDSSHPRHCKHQLGGQRLVNTDSLHFISRFFPSSDVHTEAVQAALAKHKERKVAVPMPSKRRSLVVQTSMDAYTPPDTSSGSEEEGGQGEGTPTSSQGSIGMEHWISRAIHQGSTTSSSSSSTQSGGSGAAGRLADVLAQTHVGKSGNAPSTSPASTSIPQPVTPTLPAMLLNPASLAFVCCLHLLLLLIVYLCVPVSSRVSAKIQQLVNTLKQPRRPPLREFFVDDFEELLEVQQPDPNQPRPEGSQMVAIRGEPLGVVTNWPPSLEAALQRWGTISPKAPCLTTMDTNGKPLYVLTYGKLWSRSIKVAYNILHKLGTKQEPMVRPGDRVALVFPNNDPAAFMVAFYGCLLAEVVPVPIEVPLTRKDAGSQQIGFLLGSCGVTVALTSDACHKGLPKGPTGEIPQFKGWPKLLWFVTESKHLSKPPRDWFPHIKDANNDTAYIEYKTCKDGSVLGVTVTRIALLTHCQALTQSCGYTEAEIIVNVLDFKKDVGLWHGILTSVMNMMHVISIPYSLMKVNPLSWIQKVCQYKGKVACVKSRDMHWALVAHRDQRDVNLNSLRMLVVADGSNPWSISSCDAFLNVFQSKGLRPEVICPCASSAEALTVAIRRWEDNQPPGRGVLSMQGLSYSVIRVDSEERLSVLTVQDVGTVMPGALMCVVKPEGVPQLCRTDEIGELCVCSIATGMSYYGLSGMTKNTFEVFPMTSSGAPISEYPFTRTGLLGFIGPGGLVFVSGKMDGLMVVSGRRHNADDIVATALAVEPMKFVYRGRIAVFSVTVLHDERIVVVAEQRPDSTEEDSFQWMSRVLQAIDSIHNVGVFCLALVPANTLPKTPLGGIHLSETKQLFLEGSLHPCNVLMCPHTCVTNLPKPRQKQPEIGPASVMVGNLVSGKRIAQASGRDLGQIEDNDQARKFLFLSEVLQWRAQTTPDHVLFTLLSSRGTVLSSLTCLQLHKRAEKIAAMLMERGHLQDGDHVALVYPPGIDLVAAFYGCLYAGCVPITVRPPHPQNIVSRSACVMTSQVISKLLKSKEASAAVDVRSWPLVLDTDDLPKKKPPQLYKPSNPDTLAYLDFSVSTTGMLAGVKMSHTATSAFCRSIKLQCELYPSREVAICLDPYCGLGFVLWCLCSRIQFINITTINEEEKGDIFLYNESRGLDLSRVRTCVVVAEERPRIALTQSFSKLFKDLGLHPRAVSTSFGCRVNLAICLQGTSGPDPTTVYVDMRALRHDRVRLVERGSPHSLPLMESGKILPGVRIIIANPETKGPLGDSHLGEIWVHCTHNGSGYFTVYGDEALQSDHFNSHLSFGDTQTVWARTGYLGFLRRTELTDASGERHDALYVVGALDEAMELRGMRYHPIDIETSVIRTHKSIMECAVFPWTNLLVVVVELEGSEQEALDLVPLVTNAVLEEHYLIVGVVVVVDIGVIPINSRGEKQRMHLRDGFLADQLDPIYVAYNM</sequence>
<keyword evidence="6" id="KW-1185">Reference proteome</keyword>
<reference evidence="5" key="2">
    <citation type="submission" date="2025-09" db="UniProtKB">
        <authorList>
            <consortium name="Ensembl"/>
        </authorList>
    </citation>
    <scope>IDENTIFICATION</scope>
</reference>
<dbReference type="InterPro" id="IPR045851">
    <property type="entry name" value="AMP-bd_C_sf"/>
</dbReference>
<feature type="domain" description="AMP-binding enzyme C-terminal" evidence="4">
    <location>
        <begin position="1396"/>
        <end position="1498"/>
    </location>
</feature>
<dbReference type="InterPro" id="IPR042099">
    <property type="entry name" value="ANL_N_sf"/>
</dbReference>
<dbReference type="InterPro" id="IPR037337">
    <property type="entry name" value="Dip2-like_dom"/>
</dbReference>
<dbReference type="InterPro" id="IPR025110">
    <property type="entry name" value="AMP-bd_C"/>
</dbReference>
<protein>
    <submittedName>
        <fullName evidence="5">Disco interacting C</fullName>
    </submittedName>
</protein>
<organism evidence="5 6">
    <name type="scientific">Sinocyclocheilus grahami</name>
    <name type="common">Dianchi golden-line fish</name>
    <name type="synonym">Barbus grahami</name>
    <dbReference type="NCBI Taxonomy" id="75366"/>
    <lineage>
        <taxon>Eukaryota</taxon>
        <taxon>Metazoa</taxon>
        <taxon>Chordata</taxon>
        <taxon>Craniata</taxon>
        <taxon>Vertebrata</taxon>
        <taxon>Euteleostomi</taxon>
        <taxon>Actinopterygii</taxon>
        <taxon>Neopterygii</taxon>
        <taxon>Teleostei</taxon>
        <taxon>Ostariophysi</taxon>
        <taxon>Cypriniformes</taxon>
        <taxon>Cyprinidae</taxon>
        <taxon>Cyprininae</taxon>
        <taxon>Sinocyclocheilus</taxon>
    </lineage>
</organism>
<dbReference type="PANTHER" id="PTHR22754:SF33">
    <property type="entry name" value="DISCO-INTERACTING PROTEIN 2 HOMOLOG C"/>
    <property type="match status" value="1"/>
</dbReference>
<dbReference type="Gene3D" id="3.30.300.30">
    <property type="match status" value="2"/>
</dbReference>
<comment type="similarity">
    <text evidence="1">Belongs to the DIP2 family.</text>
</comment>
<gene>
    <name evidence="5" type="primary">LOC107586786</name>
</gene>
<feature type="region of interest" description="Disordered" evidence="2">
    <location>
        <begin position="98"/>
        <end position="150"/>
    </location>
</feature>
<dbReference type="CDD" id="cd05905">
    <property type="entry name" value="Dip2"/>
    <property type="match status" value="2"/>
</dbReference>
<dbReference type="FunFam" id="3.30.300.30:FF:000001">
    <property type="entry name" value="DIP2 disco-interacting protein 2 homolog C"/>
    <property type="match status" value="1"/>
</dbReference>
<feature type="domain" description="AMP-dependent synthetase/ligase" evidence="3">
    <location>
        <begin position="337"/>
        <end position="741"/>
    </location>
</feature>
<dbReference type="FunFam" id="3.30.300.30:FF:000003">
    <property type="entry name" value="DIP2 disco-interacting protein 2 homolog A"/>
    <property type="match status" value="1"/>
</dbReference>
<feature type="region of interest" description="Disordered" evidence="2">
    <location>
        <begin position="163"/>
        <end position="182"/>
    </location>
</feature>
<accession>A0A672MDG6</accession>
<evidence type="ECO:0000313" key="5">
    <source>
        <dbReference type="Ensembl" id="ENSSGRP00000033304.1"/>
    </source>
</evidence>
<evidence type="ECO:0000256" key="1">
    <source>
        <dbReference type="ARBA" id="ARBA00007735"/>
    </source>
</evidence>
<proteinExistence type="inferred from homology"/>
<dbReference type="Gene3D" id="3.40.50.12780">
    <property type="entry name" value="N-terminal domain of ligase-like"/>
    <property type="match status" value="2"/>
</dbReference>
<dbReference type="InterPro" id="IPR000873">
    <property type="entry name" value="AMP-dep_synth/lig_dom"/>
</dbReference>
<dbReference type="Pfam" id="PF23024">
    <property type="entry name" value="AMP-dom_DIP2-like"/>
    <property type="match status" value="1"/>
</dbReference>
<feature type="domain" description="AMP-dependent synthetase/ligase" evidence="3">
    <location>
        <begin position="972"/>
        <end position="1337"/>
    </location>
</feature>